<sequence>MASATLSGCAIMRTSFGAAFPLFANQMYARLGTVGATALLAGLMTLMAPLPFVFEKIGARLREKSPYATHCSERMPTGGDA</sequence>
<evidence type="ECO:0000313" key="2">
    <source>
        <dbReference type="EMBL" id="KIP02963.1"/>
    </source>
</evidence>
<dbReference type="AlphaFoldDB" id="A0A0C3PCS3"/>
<organism evidence="2 3">
    <name type="scientific">Phlebiopsis gigantea (strain 11061_1 CR5-6)</name>
    <name type="common">White-rot fungus</name>
    <name type="synonym">Peniophora gigantea</name>
    <dbReference type="NCBI Taxonomy" id="745531"/>
    <lineage>
        <taxon>Eukaryota</taxon>
        <taxon>Fungi</taxon>
        <taxon>Dikarya</taxon>
        <taxon>Basidiomycota</taxon>
        <taxon>Agaricomycotina</taxon>
        <taxon>Agaricomycetes</taxon>
        <taxon>Polyporales</taxon>
        <taxon>Phanerochaetaceae</taxon>
        <taxon>Phlebiopsis</taxon>
    </lineage>
</organism>
<dbReference type="EMBL" id="KN840642">
    <property type="protein sequence ID" value="KIP02963.1"/>
    <property type="molecule type" value="Genomic_DNA"/>
</dbReference>
<accession>A0A0C3PCS3</accession>
<evidence type="ECO:0008006" key="4">
    <source>
        <dbReference type="Google" id="ProtNLM"/>
    </source>
</evidence>
<evidence type="ECO:0000256" key="1">
    <source>
        <dbReference type="SAM" id="Phobius"/>
    </source>
</evidence>
<protein>
    <recommendedName>
        <fullName evidence="4">Major facilitator superfamily (MFS) profile domain-containing protein</fullName>
    </recommendedName>
</protein>
<feature type="transmembrane region" description="Helical" evidence="1">
    <location>
        <begin position="27"/>
        <end position="54"/>
    </location>
</feature>
<keyword evidence="1" id="KW-1133">Transmembrane helix</keyword>
<dbReference type="Proteomes" id="UP000053257">
    <property type="component" value="Unassembled WGS sequence"/>
</dbReference>
<name>A0A0C3PCS3_PHLG1</name>
<dbReference type="OrthoDB" id="9986881at2759"/>
<keyword evidence="3" id="KW-1185">Reference proteome</keyword>
<gene>
    <name evidence="2" type="ORF">PHLGIDRAFT_122002</name>
</gene>
<dbReference type="STRING" id="745531.A0A0C3PCS3"/>
<proteinExistence type="predicted"/>
<keyword evidence="1" id="KW-0472">Membrane</keyword>
<dbReference type="HOGENOM" id="CLU_157407_0_0_1"/>
<keyword evidence="1" id="KW-0812">Transmembrane</keyword>
<evidence type="ECO:0000313" key="3">
    <source>
        <dbReference type="Proteomes" id="UP000053257"/>
    </source>
</evidence>
<reference evidence="2 3" key="1">
    <citation type="journal article" date="2014" name="PLoS Genet.">
        <title>Analysis of the Phlebiopsis gigantea genome, transcriptome and secretome provides insight into its pioneer colonization strategies of wood.</title>
        <authorList>
            <person name="Hori C."/>
            <person name="Ishida T."/>
            <person name="Igarashi K."/>
            <person name="Samejima M."/>
            <person name="Suzuki H."/>
            <person name="Master E."/>
            <person name="Ferreira P."/>
            <person name="Ruiz-Duenas F.J."/>
            <person name="Held B."/>
            <person name="Canessa P."/>
            <person name="Larrondo L.F."/>
            <person name="Schmoll M."/>
            <person name="Druzhinina I.S."/>
            <person name="Kubicek C.P."/>
            <person name="Gaskell J.A."/>
            <person name="Kersten P."/>
            <person name="St John F."/>
            <person name="Glasner J."/>
            <person name="Sabat G."/>
            <person name="Splinter BonDurant S."/>
            <person name="Syed K."/>
            <person name="Yadav J."/>
            <person name="Mgbeahuruike A.C."/>
            <person name="Kovalchuk A."/>
            <person name="Asiegbu F.O."/>
            <person name="Lackner G."/>
            <person name="Hoffmeister D."/>
            <person name="Rencoret J."/>
            <person name="Gutierrez A."/>
            <person name="Sun H."/>
            <person name="Lindquist E."/>
            <person name="Barry K."/>
            <person name="Riley R."/>
            <person name="Grigoriev I.V."/>
            <person name="Henrissat B."/>
            <person name="Kues U."/>
            <person name="Berka R.M."/>
            <person name="Martinez A.T."/>
            <person name="Covert S.F."/>
            <person name="Blanchette R.A."/>
            <person name="Cullen D."/>
        </authorList>
    </citation>
    <scope>NUCLEOTIDE SEQUENCE [LARGE SCALE GENOMIC DNA]</scope>
    <source>
        <strain evidence="2 3">11061_1 CR5-6</strain>
    </source>
</reference>